<dbReference type="EMBL" id="CP045423">
    <property type="protein sequence ID" value="QFU15198.1"/>
    <property type="molecule type" value="Genomic_DNA"/>
</dbReference>
<dbReference type="GO" id="GO:0009228">
    <property type="term" value="P:thiamine biosynthetic process"/>
    <property type="evidence" value="ECO:0007669"/>
    <property type="project" value="InterPro"/>
</dbReference>
<proteinExistence type="predicted"/>
<evidence type="ECO:0000259" key="1">
    <source>
        <dbReference type="Pfam" id="PF09084"/>
    </source>
</evidence>
<sequence>MKADNAGGRVAMSRKGTAALRGWFAGLAAGLVALFASAASAQTPVRLSLDWRWEGPAAPFAVALEKGYFKAEGLDVTVESANGSREALTRVTAENYEAALADVNGLARLLHDKPETGAVAVMMIHDRPAYAIVGRKSRGLSKDLASLQGKTFGAPQADAAYAMWPVFRMVNGIDDSGMKFENVGLPVREPMLAQGEVDAVFGAATTSYVNLKSRGVPVEDIVTLLMGEHGIEAYGSAIVVSERFAQEKPEAVKALLRAIVRGFQDAAKDPAAAVEAVLARNDLARKEVEAERLRMSLDQNVLTPWVKENGFGGIDRDRFAKALDQIAAALDYKAKPKPEDVFTDAFLPPADQRRIGR</sequence>
<reference evidence="2 3" key="1">
    <citation type="submission" date="2019-10" db="EMBL/GenBank/DDBJ databases">
        <title>Isolation, Identification of Microvirga thermotolerans HR1, a novel thermophilic bacterium and Comparative Genomics of the genus Microvirga.</title>
        <authorList>
            <person name="Li J."/>
            <person name="Zhang W."/>
            <person name="Lin M."/>
            <person name="Wang J."/>
        </authorList>
    </citation>
    <scope>NUCLEOTIDE SEQUENCE [LARGE SCALE GENOMIC DNA]</scope>
    <source>
        <strain evidence="2 3">HR1</strain>
    </source>
</reference>
<feature type="domain" description="SsuA/THI5-like" evidence="1">
    <location>
        <begin position="58"/>
        <end position="273"/>
    </location>
</feature>
<dbReference type="Pfam" id="PF09084">
    <property type="entry name" value="NMT1"/>
    <property type="match status" value="1"/>
</dbReference>
<dbReference type="Gene3D" id="3.40.190.10">
    <property type="entry name" value="Periplasmic binding protein-like II"/>
    <property type="match status" value="2"/>
</dbReference>
<protein>
    <submittedName>
        <fullName evidence="2">ABC transporter substrate-binding protein</fullName>
    </submittedName>
</protein>
<dbReference type="PANTHER" id="PTHR31528:SF15">
    <property type="entry name" value="RIBOFLAVIN-BINDING PROTEIN RIBY"/>
    <property type="match status" value="1"/>
</dbReference>
<keyword evidence="3" id="KW-1185">Reference proteome</keyword>
<gene>
    <name evidence="2" type="ORF">GDR74_02620</name>
</gene>
<dbReference type="InterPro" id="IPR015168">
    <property type="entry name" value="SsuA/THI5"/>
</dbReference>
<dbReference type="InterPro" id="IPR027939">
    <property type="entry name" value="NMT1/THI5"/>
</dbReference>
<organism evidence="2 3">
    <name type="scientific">Microvirga thermotolerans</name>
    <dbReference type="NCBI Taxonomy" id="2651334"/>
    <lineage>
        <taxon>Bacteria</taxon>
        <taxon>Pseudomonadati</taxon>
        <taxon>Pseudomonadota</taxon>
        <taxon>Alphaproteobacteria</taxon>
        <taxon>Hyphomicrobiales</taxon>
        <taxon>Methylobacteriaceae</taxon>
        <taxon>Microvirga</taxon>
    </lineage>
</organism>
<dbReference type="KEGG" id="mico:GDR74_02620"/>
<evidence type="ECO:0000313" key="2">
    <source>
        <dbReference type="EMBL" id="QFU15198.1"/>
    </source>
</evidence>
<dbReference type="Proteomes" id="UP000325614">
    <property type="component" value="Chromosome"/>
</dbReference>
<dbReference type="AlphaFoldDB" id="A0A5P9JTV1"/>
<accession>A0A5P9JTV1</accession>
<name>A0A5P9JTV1_9HYPH</name>
<dbReference type="PANTHER" id="PTHR31528">
    <property type="entry name" value="4-AMINO-5-HYDROXYMETHYL-2-METHYLPYRIMIDINE PHOSPHATE SYNTHASE THI11-RELATED"/>
    <property type="match status" value="1"/>
</dbReference>
<evidence type="ECO:0000313" key="3">
    <source>
        <dbReference type="Proteomes" id="UP000325614"/>
    </source>
</evidence>
<dbReference type="SUPFAM" id="SSF53850">
    <property type="entry name" value="Periplasmic binding protein-like II"/>
    <property type="match status" value="1"/>
</dbReference>